<dbReference type="SUPFAM" id="SSF56300">
    <property type="entry name" value="Metallo-dependent phosphatases"/>
    <property type="match status" value="1"/>
</dbReference>
<organism evidence="2 3">
    <name type="scientific">Emticicia oligotrophica (strain DSM 17448 / CIP 109782 / MTCC 6937 / GPTSA100-15)</name>
    <dbReference type="NCBI Taxonomy" id="929562"/>
    <lineage>
        <taxon>Bacteria</taxon>
        <taxon>Pseudomonadati</taxon>
        <taxon>Bacteroidota</taxon>
        <taxon>Cytophagia</taxon>
        <taxon>Cytophagales</taxon>
        <taxon>Leadbetterellaceae</taxon>
        <taxon>Emticicia</taxon>
    </lineage>
</organism>
<dbReference type="Pfam" id="PF00149">
    <property type="entry name" value="Metallophos"/>
    <property type="match status" value="1"/>
</dbReference>
<gene>
    <name evidence="2" type="ordered locus">Emtol_1891</name>
</gene>
<keyword evidence="3" id="KW-1185">Reference proteome</keyword>
<feature type="domain" description="Calcineurin-like phosphoesterase" evidence="1">
    <location>
        <begin position="37"/>
        <end position="213"/>
    </location>
</feature>
<accession>A0ABM5N0S9</accession>
<dbReference type="InterPro" id="IPR051918">
    <property type="entry name" value="STPP_CPPED1"/>
</dbReference>
<dbReference type="PANTHER" id="PTHR43143:SF1">
    <property type="entry name" value="SERINE_THREONINE-PROTEIN PHOSPHATASE CPPED1"/>
    <property type="match status" value="1"/>
</dbReference>
<dbReference type="EMBL" id="CP002961">
    <property type="protein sequence ID" value="AFK03031.1"/>
    <property type="molecule type" value="Genomic_DNA"/>
</dbReference>
<dbReference type="Proteomes" id="UP000002875">
    <property type="component" value="Chromosome"/>
</dbReference>
<evidence type="ECO:0000313" key="2">
    <source>
        <dbReference type="EMBL" id="AFK03031.1"/>
    </source>
</evidence>
<dbReference type="PANTHER" id="PTHR43143">
    <property type="entry name" value="METALLOPHOSPHOESTERASE, CALCINEURIN SUPERFAMILY"/>
    <property type="match status" value="1"/>
</dbReference>
<dbReference type="InterPro" id="IPR029052">
    <property type="entry name" value="Metallo-depent_PP-like"/>
</dbReference>
<evidence type="ECO:0000313" key="3">
    <source>
        <dbReference type="Proteomes" id="UP000002875"/>
    </source>
</evidence>
<reference evidence="2 3" key="1">
    <citation type="submission" date="2011-07" db="EMBL/GenBank/DDBJ databases">
        <title>The complete genome of chromosome of Emticicia oligotrophica DSM 17448.</title>
        <authorList>
            <consortium name="US DOE Joint Genome Institute (JGI-PGF)"/>
            <person name="Lucas S."/>
            <person name="Han J."/>
            <person name="Lapidus A."/>
            <person name="Bruce D."/>
            <person name="Goodwin L."/>
            <person name="Pitluck S."/>
            <person name="Peters L."/>
            <person name="Kyrpides N."/>
            <person name="Mavromatis K."/>
            <person name="Ivanova N."/>
            <person name="Ovchinnikova G."/>
            <person name="Teshima H."/>
            <person name="Detter J.C."/>
            <person name="Tapia R."/>
            <person name="Han C."/>
            <person name="Land M."/>
            <person name="Hauser L."/>
            <person name="Markowitz V."/>
            <person name="Cheng J.-F."/>
            <person name="Hugenholtz P."/>
            <person name="Woyke T."/>
            <person name="Wu D."/>
            <person name="Tindall B."/>
            <person name="Pomrenke H."/>
            <person name="Brambilla E."/>
            <person name="Klenk H.-P."/>
            <person name="Eisen J.A."/>
        </authorList>
    </citation>
    <scope>NUCLEOTIDE SEQUENCE [LARGE SCALE GENOMIC DNA]</scope>
    <source>
        <strain evidence="2 3">DSM 17448</strain>
    </source>
</reference>
<sequence>MNRKEFLKQISFASILLADGSVIPAFASDFSNKKTTLRFVVASDGHFGQPKTEYKDFFNTFTHNVNSQHRQHKFDFCVINGDIIHDDVNFLATAKSHFDDLEMPYFVTQGNHDHATPEQWERVWGVPLNYDYVLGNNAFLFGTTSNLEGKYLSPDVEWFSQKLEQYKKKKNIFIFVHITPVKWTDNGVDAKEFQALLSKYKNVKAVFNGHDHDQEGIKTHEGIPYLFDSHFGGNWGTSYRGFRIVELQKDNSILTYLMNPTTKINEATL</sequence>
<dbReference type="Gene3D" id="3.60.21.10">
    <property type="match status" value="2"/>
</dbReference>
<name>A0ABM5N0S9_EMTOG</name>
<evidence type="ECO:0000259" key="1">
    <source>
        <dbReference type="Pfam" id="PF00149"/>
    </source>
</evidence>
<protein>
    <submittedName>
        <fullName evidence="2">Metallophosphoesterase</fullName>
    </submittedName>
</protein>
<dbReference type="RefSeq" id="WP_015028729.1">
    <property type="nucleotide sequence ID" value="NC_018748.1"/>
</dbReference>
<proteinExistence type="predicted"/>
<dbReference type="InterPro" id="IPR004843">
    <property type="entry name" value="Calcineurin-like_PHP"/>
</dbReference>